<dbReference type="GeneID" id="93528368"/>
<dbReference type="AlphaFoldDB" id="A0A9Q6Z903"/>
<name>A0A9Q6Z903_MYROD</name>
<evidence type="ECO:0000313" key="2">
    <source>
        <dbReference type="Proteomes" id="UP000596202"/>
    </source>
</evidence>
<dbReference type="EMBL" id="CP068108">
    <property type="protein sequence ID" value="QQT98919.1"/>
    <property type="molecule type" value="Genomic_DNA"/>
</dbReference>
<protein>
    <submittedName>
        <fullName evidence="1">Uncharacterized protein</fullName>
    </submittedName>
</protein>
<reference evidence="1 2" key="1">
    <citation type="submission" date="2021-01" db="EMBL/GenBank/DDBJ databases">
        <title>FDA dAtabase for Regulatory Grade micrObial Sequences (FDA-ARGOS): Supporting development and validation of Infectious Disease Dx tests.</title>
        <authorList>
            <person name="Sproer C."/>
            <person name="Gronow S."/>
            <person name="Severitt S."/>
            <person name="Schroder I."/>
            <person name="Tallon L."/>
            <person name="Sadzewicz L."/>
            <person name="Zhao X."/>
            <person name="Boylan J."/>
            <person name="Ott S."/>
            <person name="Bowen H."/>
            <person name="Vavikolanu K."/>
            <person name="Mehta A."/>
            <person name="Aluvathingal J."/>
            <person name="Nadendla S."/>
            <person name="Lowell S."/>
            <person name="Myers T."/>
            <person name="Yan Y."/>
            <person name="Sichtig H."/>
        </authorList>
    </citation>
    <scope>NUCLEOTIDE SEQUENCE [LARGE SCALE GENOMIC DNA]</scope>
    <source>
        <strain evidence="1 2">FDAARGOS_1131</strain>
    </source>
</reference>
<dbReference type="Proteomes" id="UP000596202">
    <property type="component" value="Chromosome"/>
</dbReference>
<gene>
    <name evidence="1" type="ORF">I6I88_11910</name>
</gene>
<accession>A0A9Q6Z903</accession>
<organism evidence="1 2">
    <name type="scientific">Myroides odoratus</name>
    <name type="common">Flavobacterium odoratum</name>
    <dbReference type="NCBI Taxonomy" id="256"/>
    <lineage>
        <taxon>Bacteria</taxon>
        <taxon>Pseudomonadati</taxon>
        <taxon>Bacteroidota</taxon>
        <taxon>Flavobacteriia</taxon>
        <taxon>Flavobacteriales</taxon>
        <taxon>Flavobacteriaceae</taxon>
        <taxon>Myroides</taxon>
    </lineage>
</organism>
<evidence type="ECO:0000313" key="1">
    <source>
        <dbReference type="EMBL" id="QQT98919.1"/>
    </source>
</evidence>
<sequence length="94" mass="11032">MSKKKLSSDKLRELFLADFIDLLLKYNASYEISKEQNQIWIEAGSFDLKRITKKGNTKTIKTEAALFDLPCKIDINRDTTFFDLLNDLKFYTEQ</sequence>
<proteinExistence type="predicted"/>
<dbReference type="RefSeq" id="WP_002986269.1">
    <property type="nucleotide sequence ID" value="NZ_CP068108.1"/>
</dbReference>